<evidence type="ECO:0000313" key="2">
    <source>
        <dbReference type="Proteomes" id="UP000499080"/>
    </source>
</evidence>
<keyword evidence="2" id="KW-1185">Reference proteome</keyword>
<protein>
    <submittedName>
        <fullName evidence="1">Uncharacterized protein</fullName>
    </submittedName>
</protein>
<organism evidence="1 2">
    <name type="scientific">Araneus ventricosus</name>
    <name type="common">Orbweaver spider</name>
    <name type="synonym">Epeira ventricosa</name>
    <dbReference type="NCBI Taxonomy" id="182803"/>
    <lineage>
        <taxon>Eukaryota</taxon>
        <taxon>Metazoa</taxon>
        <taxon>Ecdysozoa</taxon>
        <taxon>Arthropoda</taxon>
        <taxon>Chelicerata</taxon>
        <taxon>Arachnida</taxon>
        <taxon>Araneae</taxon>
        <taxon>Araneomorphae</taxon>
        <taxon>Entelegynae</taxon>
        <taxon>Araneoidea</taxon>
        <taxon>Araneidae</taxon>
        <taxon>Araneus</taxon>
    </lineage>
</organism>
<name>A0A4Y2HPB4_ARAVE</name>
<accession>A0A4Y2HPB4</accession>
<dbReference type="EMBL" id="BGPR01103602">
    <property type="protein sequence ID" value="GBM66929.1"/>
    <property type="molecule type" value="Genomic_DNA"/>
</dbReference>
<reference evidence="1 2" key="1">
    <citation type="journal article" date="2019" name="Sci. Rep.">
        <title>Orb-weaving spider Araneus ventricosus genome elucidates the spidroin gene catalogue.</title>
        <authorList>
            <person name="Kono N."/>
            <person name="Nakamura H."/>
            <person name="Ohtoshi R."/>
            <person name="Moran D.A.P."/>
            <person name="Shinohara A."/>
            <person name="Yoshida Y."/>
            <person name="Fujiwara M."/>
            <person name="Mori M."/>
            <person name="Tomita M."/>
            <person name="Arakawa K."/>
        </authorList>
    </citation>
    <scope>NUCLEOTIDE SEQUENCE [LARGE SCALE GENOMIC DNA]</scope>
</reference>
<sequence>MNELEAIACDGTSTNTGWKNGVICLLHFNDLPFKHLFEYLDGETTGPVSFSAKIGKRLTNCEKLPITNFKSIELDEININKTDLSNYQQYLLFIVRAIQTGQCAPYLAVRDSGSLSHSRWLTCIVQSVS</sequence>
<dbReference type="Proteomes" id="UP000499080">
    <property type="component" value="Unassembled WGS sequence"/>
</dbReference>
<evidence type="ECO:0000313" key="1">
    <source>
        <dbReference type="EMBL" id="GBM66929.1"/>
    </source>
</evidence>
<proteinExistence type="predicted"/>
<gene>
    <name evidence="1" type="ORF">AVEN_9127_1</name>
</gene>
<dbReference type="AlphaFoldDB" id="A0A4Y2HPB4"/>
<comment type="caution">
    <text evidence="1">The sequence shown here is derived from an EMBL/GenBank/DDBJ whole genome shotgun (WGS) entry which is preliminary data.</text>
</comment>
<dbReference type="OrthoDB" id="6766867at2759"/>